<protein>
    <recommendedName>
        <fullName evidence="2">HTH arsR-type domain-containing protein</fullName>
    </recommendedName>
</protein>
<dbReference type="InterPro" id="IPR036390">
    <property type="entry name" value="WH_DNA-bd_sf"/>
</dbReference>
<dbReference type="InterPro" id="IPR036388">
    <property type="entry name" value="WH-like_DNA-bd_sf"/>
</dbReference>
<name>X1HW51_9ZZZZ</name>
<dbReference type="Gene3D" id="1.10.10.10">
    <property type="entry name" value="Winged helix-like DNA-binding domain superfamily/Winged helix DNA-binding domain"/>
    <property type="match status" value="1"/>
</dbReference>
<dbReference type="AlphaFoldDB" id="X1HW51"/>
<dbReference type="EMBL" id="BARU01027464">
    <property type="protein sequence ID" value="GAH74391.1"/>
    <property type="molecule type" value="Genomic_DNA"/>
</dbReference>
<organism evidence="1">
    <name type="scientific">marine sediment metagenome</name>
    <dbReference type="NCBI Taxonomy" id="412755"/>
    <lineage>
        <taxon>unclassified sequences</taxon>
        <taxon>metagenomes</taxon>
        <taxon>ecological metagenomes</taxon>
    </lineage>
</organism>
<gene>
    <name evidence="1" type="ORF">S03H2_43960</name>
</gene>
<proteinExistence type="predicted"/>
<feature type="non-terminal residue" evidence="1">
    <location>
        <position position="1"/>
    </location>
</feature>
<accession>X1HW51</accession>
<sequence length="82" mass="8879">LTAVARNPTVGSILTECAANGQTTQAVISRTLDVDKSLISYYISGLLEADILRSVKVFGREKPVLLTDWARTAIDCQSILVQ</sequence>
<comment type="caution">
    <text evidence="1">The sequence shown here is derived from an EMBL/GenBank/DDBJ whole genome shotgun (WGS) entry which is preliminary data.</text>
</comment>
<dbReference type="SUPFAM" id="SSF46785">
    <property type="entry name" value="Winged helix' DNA-binding domain"/>
    <property type="match status" value="1"/>
</dbReference>
<evidence type="ECO:0000313" key="1">
    <source>
        <dbReference type="EMBL" id="GAH74391.1"/>
    </source>
</evidence>
<evidence type="ECO:0008006" key="2">
    <source>
        <dbReference type="Google" id="ProtNLM"/>
    </source>
</evidence>
<reference evidence="1" key="1">
    <citation type="journal article" date="2014" name="Front. Microbiol.">
        <title>High frequency of phylogenetically diverse reductive dehalogenase-homologous genes in deep subseafloor sedimentary metagenomes.</title>
        <authorList>
            <person name="Kawai M."/>
            <person name="Futagami T."/>
            <person name="Toyoda A."/>
            <person name="Takaki Y."/>
            <person name="Nishi S."/>
            <person name="Hori S."/>
            <person name="Arai W."/>
            <person name="Tsubouchi T."/>
            <person name="Morono Y."/>
            <person name="Uchiyama I."/>
            <person name="Ito T."/>
            <person name="Fujiyama A."/>
            <person name="Inagaki F."/>
            <person name="Takami H."/>
        </authorList>
    </citation>
    <scope>NUCLEOTIDE SEQUENCE</scope>
    <source>
        <strain evidence="1">Expedition CK06-06</strain>
    </source>
</reference>